<dbReference type="EMBL" id="JAGMWT010000007">
    <property type="protein sequence ID" value="KAH7125432.1"/>
    <property type="molecule type" value="Genomic_DNA"/>
</dbReference>
<dbReference type="Proteomes" id="UP000700596">
    <property type="component" value="Unassembled WGS sequence"/>
</dbReference>
<accession>A0A9P9IM15</accession>
<evidence type="ECO:0000313" key="2">
    <source>
        <dbReference type="Proteomes" id="UP000700596"/>
    </source>
</evidence>
<comment type="caution">
    <text evidence="1">The sequence shown here is derived from an EMBL/GenBank/DDBJ whole genome shotgun (WGS) entry which is preliminary data.</text>
</comment>
<keyword evidence="2" id="KW-1185">Reference proteome</keyword>
<name>A0A9P9IM15_9PLEO</name>
<evidence type="ECO:0000313" key="1">
    <source>
        <dbReference type="EMBL" id="KAH7125432.1"/>
    </source>
</evidence>
<proteinExistence type="predicted"/>
<protein>
    <submittedName>
        <fullName evidence="1">Uncharacterized protein</fullName>
    </submittedName>
</protein>
<reference evidence="1" key="1">
    <citation type="journal article" date="2021" name="Nat. Commun.">
        <title>Genetic determinants of endophytism in the Arabidopsis root mycobiome.</title>
        <authorList>
            <person name="Mesny F."/>
            <person name="Miyauchi S."/>
            <person name="Thiergart T."/>
            <person name="Pickel B."/>
            <person name="Atanasova L."/>
            <person name="Karlsson M."/>
            <person name="Huettel B."/>
            <person name="Barry K.W."/>
            <person name="Haridas S."/>
            <person name="Chen C."/>
            <person name="Bauer D."/>
            <person name="Andreopoulos W."/>
            <person name="Pangilinan J."/>
            <person name="LaButti K."/>
            <person name="Riley R."/>
            <person name="Lipzen A."/>
            <person name="Clum A."/>
            <person name="Drula E."/>
            <person name="Henrissat B."/>
            <person name="Kohler A."/>
            <person name="Grigoriev I.V."/>
            <person name="Martin F.M."/>
            <person name="Hacquard S."/>
        </authorList>
    </citation>
    <scope>NUCLEOTIDE SEQUENCE</scope>
    <source>
        <strain evidence="1">MPI-CAGE-CH-0243</strain>
    </source>
</reference>
<organism evidence="1 2">
    <name type="scientific">Dendryphion nanum</name>
    <dbReference type="NCBI Taxonomy" id="256645"/>
    <lineage>
        <taxon>Eukaryota</taxon>
        <taxon>Fungi</taxon>
        <taxon>Dikarya</taxon>
        <taxon>Ascomycota</taxon>
        <taxon>Pezizomycotina</taxon>
        <taxon>Dothideomycetes</taxon>
        <taxon>Pleosporomycetidae</taxon>
        <taxon>Pleosporales</taxon>
        <taxon>Torulaceae</taxon>
        <taxon>Dendryphion</taxon>
    </lineage>
</organism>
<gene>
    <name evidence="1" type="ORF">B0J11DRAFT_306517</name>
</gene>
<dbReference type="AlphaFoldDB" id="A0A9P9IM15"/>
<sequence>MMIFPLRYFLVLDSPFVWSSSDLVNTAFKATSIPDPRITIVTTCTYHLCRINQAFGCFFLELSVLVPFASNIGDLIWTFLCTPRTQPWSIRHSVWERGCRPLGPVCYYPFYPSKFRNIYQLRPNDSLSYQSLTQEVRCEPSRALSSHVLGISIAPSLMVSLPTHELNYNRSPATLFLLDPSRPLFHHQSPCHGSRKPRPTRLRAVVPFLNLNQSGGHCINERPSTTLRSILS</sequence>